<dbReference type="CDD" id="cd01625">
    <property type="entry name" value="HAD_PNP"/>
    <property type="match status" value="1"/>
</dbReference>
<organism evidence="8 9">
    <name type="scientific">Gryllus longicercus</name>
    <dbReference type="NCBI Taxonomy" id="2509291"/>
    <lineage>
        <taxon>Eukaryota</taxon>
        <taxon>Metazoa</taxon>
        <taxon>Ecdysozoa</taxon>
        <taxon>Arthropoda</taxon>
        <taxon>Hexapoda</taxon>
        <taxon>Insecta</taxon>
        <taxon>Pterygota</taxon>
        <taxon>Neoptera</taxon>
        <taxon>Polyneoptera</taxon>
        <taxon>Orthoptera</taxon>
        <taxon>Ensifera</taxon>
        <taxon>Gryllidea</taxon>
        <taxon>Grylloidea</taxon>
        <taxon>Gryllidae</taxon>
        <taxon>Gryllinae</taxon>
        <taxon>Gryllus</taxon>
    </lineage>
</organism>
<protein>
    <recommendedName>
        <fullName evidence="7">PNK FHA domain-containing protein</fullName>
    </recommendedName>
</protein>
<feature type="region of interest" description="Disordered" evidence="6">
    <location>
        <begin position="112"/>
        <end position="152"/>
    </location>
</feature>
<keyword evidence="9" id="KW-1185">Reference proteome</keyword>
<evidence type="ECO:0000256" key="3">
    <source>
        <dbReference type="ARBA" id="ARBA00022801"/>
    </source>
</evidence>
<dbReference type="InterPro" id="IPR008984">
    <property type="entry name" value="SMAD_FHA_dom_sf"/>
</dbReference>
<keyword evidence="3" id="KW-0378">Hydrolase</keyword>
<dbReference type="GO" id="GO:0003690">
    <property type="term" value="F:double-stranded DNA binding"/>
    <property type="evidence" value="ECO:0007669"/>
    <property type="project" value="TreeGrafter"/>
</dbReference>
<dbReference type="SUPFAM" id="SSF56784">
    <property type="entry name" value="HAD-like"/>
    <property type="match status" value="1"/>
</dbReference>
<dbReference type="InterPro" id="IPR006551">
    <property type="entry name" value="Polynucleotide_phosphatase"/>
</dbReference>
<dbReference type="Gene3D" id="3.40.50.300">
    <property type="entry name" value="P-loop containing nucleotide triphosphate hydrolases"/>
    <property type="match status" value="1"/>
</dbReference>
<name>A0AAN9VBR2_9ORTH</name>
<dbReference type="SUPFAM" id="SSF52540">
    <property type="entry name" value="P-loop containing nucleoside triphosphate hydrolases"/>
    <property type="match status" value="1"/>
</dbReference>
<dbReference type="Gene3D" id="3.40.50.1000">
    <property type="entry name" value="HAD superfamily/HAD-like"/>
    <property type="match status" value="1"/>
</dbReference>
<evidence type="ECO:0000313" key="8">
    <source>
        <dbReference type="EMBL" id="KAK7793051.1"/>
    </source>
</evidence>
<dbReference type="FunFam" id="3.40.50.300:FF:000737">
    <property type="entry name" value="Bifunctional polynucleotide phosphatase/kinase"/>
    <property type="match status" value="1"/>
</dbReference>
<evidence type="ECO:0000259" key="7">
    <source>
        <dbReference type="Pfam" id="PF17913"/>
    </source>
</evidence>
<dbReference type="InterPro" id="IPR036412">
    <property type="entry name" value="HAD-like_sf"/>
</dbReference>
<feature type="domain" description="PNK FHA" evidence="7">
    <location>
        <begin position="7"/>
        <end position="77"/>
    </location>
</feature>
<dbReference type="EMBL" id="JAZDUA010000406">
    <property type="protein sequence ID" value="KAK7793051.1"/>
    <property type="molecule type" value="Genomic_DNA"/>
</dbReference>
<evidence type="ECO:0000256" key="4">
    <source>
        <dbReference type="ARBA" id="ARBA00023204"/>
    </source>
</evidence>
<dbReference type="Proteomes" id="UP001378592">
    <property type="component" value="Unassembled WGS sequence"/>
</dbReference>
<dbReference type="InterPro" id="IPR006549">
    <property type="entry name" value="HAD-SF_hydro_IIIA"/>
</dbReference>
<dbReference type="NCBIfam" id="TIGR01663">
    <property type="entry name" value="PNK-3'Pase"/>
    <property type="match status" value="1"/>
</dbReference>
<dbReference type="InterPro" id="IPR027417">
    <property type="entry name" value="P-loop_NTPase"/>
</dbReference>
<gene>
    <name evidence="8" type="ORF">R5R35_004477</name>
</gene>
<dbReference type="Gene3D" id="2.60.200.20">
    <property type="match status" value="1"/>
</dbReference>
<dbReference type="GO" id="GO:0006281">
    <property type="term" value="P:DNA repair"/>
    <property type="evidence" value="ECO:0007669"/>
    <property type="project" value="UniProtKB-KW"/>
</dbReference>
<dbReference type="InterPro" id="IPR013954">
    <property type="entry name" value="PNK3P"/>
</dbReference>
<dbReference type="GO" id="GO:0005634">
    <property type="term" value="C:nucleus"/>
    <property type="evidence" value="ECO:0007669"/>
    <property type="project" value="UniProtKB-SubCell"/>
</dbReference>
<comment type="subcellular location">
    <subcellularLocation>
        <location evidence="1">Nucleus</location>
    </subcellularLocation>
</comment>
<feature type="compositionally biased region" description="Basic and acidic residues" evidence="6">
    <location>
        <begin position="112"/>
        <end position="135"/>
    </location>
</feature>
<dbReference type="AlphaFoldDB" id="A0AAN9VBR2"/>
<keyword evidence="4" id="KW-0234">DNA repair</keyword>
<dbReference type="SUPFAM" id="SSF49879">
    <property type="entry name" value="SMAD/FHA domain"/>
    <property type="match status" value="1"/>
</dbReference>
<evidence type="ECO:0000256" key="2">
    <source>
        <dbReference type="ARBA" id="ARBA00022763"/>
    </source>
</evidence>
<evidence type="ECO:0000256" key="1">
    <source>
        <dbReference type="ARBA" id="ARBA00004123"/>
    </source>
</evidence>
<feature type="compositionally biased region" description="Low complexity" evidence="6">
    <location>
        <begin position="140"/>
        <end position="150"/>
    </location>
</feature>
<dbReference type="FunFam" id="3.40.50.1000:FF:000078">
    <property type="entry name" value="Bifunctional polynucleotide phosphatase/kinase"/>
    <property type="match status" value="1"/>
</dbReference>
<dbReference type="InterPro" id="IPR006550">
    <property type="entry name" value="PNKP"/>
</dbReference>
<keyword evidence="2" id="KW-0227">DNA damage</keyword>
<dbReference type="InterPro" id="IPR041388">
    <property type="entry name" value="FHA_2"/>
</dbReference>
<sequence length="533" mass="59525">MAHLRTCVLRPLDKAFEDIELPHKHSVVLGRNEFTKVTHKICSRSQVEVEADVEEGVVKVTHVGANKSGVNGMALEKKSSIALKHGDTIELVLGYFIYRIEFDPLPCEGNEKKRQLGDSEENVAKRPCNENKEMNDPEVAGSSSSGGSASPEKLIGWKNVDGGKLLIYTSSDCEAKAKVAAFDLDGTLISTKSGKVFPVNTDDWKIAYPVIPNKLKKLTESEYKIVIMTNQAGIGRGRVNVKDFKKKVEAIISKLNVPVQAFVSTGLGIYRKPAPGMWNTLLKEFNRNIAVNKDDSFYCGDAAGRPVNWAPKRKKDFSSADRLLALNLNLKFHTPEEFFLKDKVAPYNLPEFIPSKLQDMPLTDPEDACISSDSQEVIILVGSPGSGKSHFAKSYLIRKGYIHVNRDTLGSWQKCVSELEKGLAQGKSVVVDNTSPDKESRKRFVNAAKKFNVPCRCFVLNTSLAQAKHNNRFRELTDDTHVEVTDMVINSYMKKYIEPTTDEGFAEILKVNCVPKFESDTHERLYKMFLIEK</sequence>
<dbReference type="InterPro" id="IPR023214">
    <property type="entry name" value="HAD_sf"/>
</dbReference>
<comment type="caution">
    <text evidence="8">The sequence shown here is derived from an EMBL/GenBank/DDBJ whole genome shotgun (WGS) entry which is preliminary data.</text>
</comment>
<evidence type="ECO:0000256" key="6">
    <source>
        <dbReference type="SAM" id="MobiDB-lite"/>
    </source>
</evidence>
<dbReference type="Pfam" id="PF13671">
    <property type="entry name" value="AAA_33"/>
    <property type="match status" value="1"/>
</dbReference>
<evidence type="ECO:0000313" key="9">
    <source>
        <dbReference type="Proteomes" id="UP001378592"/>
    </source>
</evidence>
<proteinExistence type="predicted"/>
<dbReference type="NCBIfam" id="TIGR01662">
    <property type="entry name" value="HAD-SF-IIIA"/>
    <property type="match status" value="1"/>
</dbReference>
<dbReference type="GO" id="GO:0046404">
    <property type="term" value="F:ATP-dependent polydeoxyribonucleotide 5'-hydroxyl-kinase activity"/>
    <property type="evidence" value="ECO:0007669"/>
    <property type="project" value="InterPro"/>
</dbReference>
<evidence type="ECO:0000256" key="5">
    <source>
        <dbReference type="ARBA" id="ARBA00023242"/>
    </source>
</evidence>
<dbReference type="GO" id="GO:0046403">
    <property type="term" value="F:polynucleotide 3'-phosphatase activity"/>
    <property type="evidence" value="ECO:0007669"/>
    <property type="project" value="InterPro"/>
</dbReference>
<dbReference type="PANTHER" id="PTHR12083:SF9">
    <property type="entry name" value="BIFUNCTIONAL POLYNUCLEOTIDE PHOSPHATASE_KINASE"/>
    <property type="match status" value="1"/>
</dbReference>
<accession>A0AAN9VBR2</accession>
<dbReference type="Pfam" id="PF08645">
    <property type="entry name" value="PNK3P"/>
    <property type="match status" value="1"/>
</dbReference>
<reference evidence="8 9" key="1">
    <citation type="submission" date="2024-03" db="EMBL/GenBank/DDBJ databases">
        <title>The genome assembly and annotation of the cricket Gryllus longicercus Weissman &amp; Gray.</title>
        <authorList>
            <person name="Szrajer S."/>
            <person name="Gray D."/>
            <person name="Ylla G."/>
        </authorList>
    </citation>
    <scope>NUCLEOTIDE SEQUENCE [LARGE SCALE GENOMIC DNA]</scope>
    <source>
        <strain evidence="8">DAG 2021-001</strain>
        <tissue evidence="8">Whole body minus gut</tissue>
    </source>
</reference>
<dbReference type="Pfam" id="PF17913">
    <property type="entry name" value="FHA_2"/>
    <property type="match status" value="1"/>
</dbReference>
<dbReference type="NCBIfam" id="TIGR01664">
    <property type="entry name" value="DNA-3'-Pase"/>
    <property type="match status" value="1"/>
</dbReference>
<dbReference type="PANTHER" id="PTHR12083">
    <property type="entry name" value="BIFUNCTIONAL POLYNUCLEOTIDE PHOSPHATASE/KINASE"/>
    <property type="match status" value="1"/>
</dbReference>
<keyword evidence="5" id="KW-0539">Nucleus</keyword>